<feature type="region of interest" description="Disordered" evidence="4">
    <location>
        <begin position="155"/>
        <end position="175"/>
    </location>
</feature>
<evidence type="ECO:0000313" key="5">
    <source>
        <dbReference type="EMBL" id="VEU62865.1"/>
    </source>
</evidence>
<proteinExistence type="inferred from homology"/>
<dbReference type="GO" id="GO:0003697">
    <property type="term" value="F:single-stranded DNA binding"/>
    <property type="evidence" value="ECO:0007669"/>
    <property type="project" value="UniProtKB-UniRule"/>
</dbReference>
<dbReference type="InterPro" id="IPR012340">
    <property type="entry name" value="NA-bd_OB-fold"/>
</dbReference>
<comment type="caution">
    <text evidence="2">Lacks conserved residue(s) required for the propagation of feature annotation.</text>
</comment>
<evidence type="ECO:0000256" key="1">
    <source>
        <dbReference type="ARBA" id="ARBA00023125"/>
    </source>
</evidence>
<reference evidence="5 6" key="1">
    <citation type="submission" date="2019-01" db="EMBL/GenBank/DDBJ databases">
        <authorList>
            <consortium name="Pathogen Informatics"/>
        </authorList>
    </citation>
    <scope>NUCLEOTIDE SEQUENCE [LARGE SCALE GENOMIC DNA]</scope>
    <source>
        <strain evidence="5 6">NCTC10118</strain>
    </source>
</reference>
<dbReference type="Proteomes" id="UP000289952">
    <property type="component" value="Chromosome"/>
</dbReference>
<keyword evidence="1 2" id="KW-0238">DNA-binding</keyword>
<organism evidence="5 6">
    <name type="scientific">Mycoplasmopsis bovirhinis</name>
    <dbReference type="NCBI Taxonomy" id="29553"/>
    <lineage>
        <taxon>Bacteria</taxon>
        <taxon>Bacillati</taxon>
        <taxon>Mycoplasmatota</taxon>
        <taxon>Mycoplasmoidales</taxon>
        <taxon>Metamycoplasmataceae</taxon>
        <taxon>Mycoplasmopsis</taxon>
    </lineage>
</organism>
<dbReference type="PANTHER" id="PTHR10302">
    <property type="entry name" value="SINGLE-STRANDED DNA-BINDING PROTEIN"/>
    <property type="match status" value="1"/>
</dbReference>
<comment type="subunit">
    <text evidence="2">Homotetramer.</text>
</comment>
<sequence>MLNRVILIGRTTQDAELVYTKQGVAYTRLTLAVDRRRFNNERQTDFIPFVLWRNQAEFAKNYIKKGTLLCIEGEIHISQYTNQTTNLLQRSFDVVVNDIKILQSRANATSSFDNLQRNQSVNSFQANLSSKYQAANSQETFNPLLSSDINDIFDPSDLTDGSKQPEAPQNNSLHELDEMVFSDDTSGLTFQFDDDN</sequence>
<dbReference type="InterPro" id="IPR011344">
    <property type="entry name" value="ssDNA-bd"/>
</dbReference>
<dbReference type="NCBIfam" id="TIGR00621">
    <property type="entry name" value="ssb"/>
    <property type="match status" value="1"/>
</dbReference>
<dbReference type="OrthoDB" id="9809878at2"/>
<dbReference type="GO" id="GO:0009295">
    <property type="term" value="C:nucleoid"/>
    <property type="evidence" value="ECO:0007669"/>
    <property type="project" value="TreeGrafter"/>
</dbReference>
<dbReference type="InterPro" id="IPR000424">
    <property type="entry name" value="Primosome_PriB/ssb"/>
</dbReference>
<feature type="compositionally biased region" description="Polar residues" evidence="4">
    <location>
        <begin position="159"/>
        <end position="173"/>
    </location>
</feature>
<evidence type="ECO:0000256" key="2">
    <source>
        <dbReference type="HAMAP-Rule" id="MF_00984"/>
    </source>
</evidence>
<dbReference type="CDD" id="cd04496">
    <property type="entry name" value="SSB_OBF"/>
    <property type="match status" value="1"/>
</dbReference>
<dbReference type="GO" id="GO:0006260">
    <property type="term" value="P:DNA replication"/>
    <property type="evidence" value="ECO:0007669"/>
    <property type="project" value="InterPro"/>
</dbReference>
<dbReference type="RefSeq" id="WP_129621062.1">
    <property type="nucleotide sequence ID" value="NZ_LR214972.1"/>
</dbReference>
<gene>
    <name evidence="5" type="primary">ssb</name>
    <name evidence="5" type="ORF">NCTC10118_00174</name>
</gene>
<name>A0A449ACW5_9BACT</name>
<dbReference type="PANTHER" id="PTHR10302:SF27">
    <property type="entry name" value="SINGLE-STRANDED DNA-BINDING PROTEIN"/>
    <property type="match status" value="1"/>
</dbReference>
<dbReference type="HAMAP" id="MF_00984">
    <property type="entry name" value="SSB"/>
    <property type="match status" value="1"/>
</dbReference>
<keyword evidence="6" id="KW-1185">Reference proteome</keyword>
<evidence type="ECO:0000256" key="4">
    <source>
        <dbReference type="SAM" id="MobiDB-lite"/>
    </source>
</evidence>
<protein>
    <recommendedName>
        <fullName evidence="2 3">Single-stranded DNA-binding protein</fullName>
        <shortName evidence="2">SSB</shortName>
    </recommendedName>
</protein>
<dbReference type="AlphaFoldDB" id="A0A449ACW5"/>
<dbReference type="PROSITE" id="PS50935">
    <property type="entry name" value="SSB"/>
    <property type="match status" value="1"/>
</dbReference>
<dbReference type="SUPFAM" id="SSF50249">
    <property type="entry name" value="Nucleic acid-binding proteins"/>
    <property type="match status" value="1"/>
</dbReference>
<accession>A0A449ACW5</accession>
<dbReference type="Pfam" id="PF00436">
    <property type="entry name" value="SSB"/>
    <property type="match status" value="1"/>
</dbReference>
<evidence type="ECO:0000313" key="6">
    <source>
        <dbReference type="Proteomes" id="UP000289952"/>
    </source>
</evidence>
<dbReference type="EMBL" id="LR214972">
    <property type="protein sequence ID" value="VEU62865.1"/>
    <property type="molecule type" value="Genomic_DNA"/>
</dbReference>
<dbReference type="Gene3D" id="2.40.50.140">
    <property type="entry name" value="Nucleic acid-binding proteins"/>
    <property type="match status" value="1"/>
</dbReference>
<evidence type="ECO:0000256" key="3">
    <source>
        <dbReference type="RuleBase" id="RU000524"/>
    </source>
</evidence>